<dbReference type="STRING" id="659014.SAMN04487996_110208"/>
<dbReference type="EMBL" id="FNAN01000010">
    <property type="protein sequence ID" value="SDF40239.1"/>
    <property type="molecule type" value="Genomic_DNA"/>
</dbReference>
<gene>
    <name evidence="2" type="ORF">SAMN04487996_110208</name>
</gene>
<proteinExistence type="predicted"/>
<evidence type="ECO:0000313" key="3">
    <source>
        <dbReference type="Proteomes" id="UP000198748"/>
    </source>
</evidence>
<evidence type="ECO:0000313" key="2">
    <source>
        <dbReference type="EMBL" id="SDF40239.1"/>
    </source>
</evidence>
<keyword evidence="1" id="KW-0732">Signal</keyword>
<reference evidence="3" key="1">
    <citation type="submission" date="2016-10" db="EMBL/GenBank/DDBJ databases">
        <authorList>
            <person name="Varghese N."/>
            <person name="Submissions S."/>
        </authorList>
    </citation>
    <scope>NUCLEOTIDE SEQUENCE [LARGE SCALE GENOMIC DNA]</scope>
    <source>
        <strain evidence="3">DSM 25329</strain>
    </source>
</reference>
<dbReference type="RefSeq" id="WP_176885016.1">
    <property type="nucleotide sequence ID" value="NZ_FNAN01000010.1"/>
</dbReference>
<organism evidence="2 3">
    <name type="scientific">Dyadobacter soli</name>
    <dbReference type="NCBI Taxonomy" id="659014"/>
    <lineage>
        <taxon>Bacteria</taxon>
        <taxon>Pseudomonadati</taxon>
        <taxon>Bacteroidota</taxon>
        <taxon>Cytophagia</taxon>
        <taxon>Cytophagales</taxon>
        <taxon>Spirosomataceae</taxon>
        <taxon>Dyadobacter</taxon>
    </lineage>
</organism>
<accession>A0A1G7KU28</accession>
<feature type="chain" id="PRO_5011455204" description="DUF4932 domain-containing protein" evidence="1">
    <location>
        <begin position="28"/>
        <end position="473"/>
    </location>
</feature>
<dbReference type="Proteomes" id="UP000198748">
    <property type="component" value="Unassembled WGS sequence"/>
</dbReference>
<keyword evidence="3" id="KW-1185">Reference proteome</keyword>
<name>A0A1G7KU28_9BACT</name>
<feature type="signal peptide" evidence="1">
    <location>
        <begin position="1"/>
        <end position="27"/>
    </location>
</feature>
<evidence type="ECO:0008006" key="4">
    <source>
        <dbReference type="Google" id="ProtNLM"/>
    </source>
</evidence>
<protein>
    <recommendedName>
        <fullName evidence="4">DUF4932 domain-containing protein</fullName>
    </recommendedName>
</protein>
<evidence type="ECO:0000256" key="1">
    <source>
        <dbReference type="SAM" id="SignalP"/>
    </source>
</evidence>
<dbReference type="AlphaFoldDB" id="A0A1G7KU28"/>
<sequence length="473" mass="54706">MKTFLYRFAKQAFISLVWLYAGAPSHAQHSRVVLADSAHADIREGDVLVTGNWNISPQIRPDVYDAFIEGKSKRFAFITNRDSVVFEVEPGKSYPFVVLLNGKDSAFTEFKGIKIVPRARFSKAYQAAHRGKTLVEIPEVYELINIVFALTDRGRNVSGFVNRDTDYYREVMAWFEPYTSHEVVEKVNKGLGVDGGIHAMKMDAYPFDLAADGKITQGPVYDRIGNSYTNNLLYYLPDLENFAKASRFQEFYNAHSPYYNHLIQVYRDSVGVPEMQRWLGRNFPSTHYDAFKIIFSPLVSANQSASFFDIDGFCEAQAHVNFPFHKPGATSEWSEKARFVMDGNIVFTEFNHSFIGPEGQKTAYRDRIQKVFKDLSIWNDNSKPARYYDTPQTSFDEYMNWALVSLRYVDHAPFAEQEKLIASNEDNMVNFRGFRRFKEFDQFLVKIYKERKKGQTVADLYPQIVTWFEKNNR</sequence>